<dbReference type="GO" id="GO:0007165">
    <property type="term" value="P:signal transduction"/>
    <property type="evidence" value="ECO:0007669"/>
    <property type="project" value="UniProtKB-KW"/>
</dbReference>
<evidence type="ECO:0000256" key="2">
    <source>
        <dbReference type="ARBA" id="ARBA00022481"/>
    </source>
</evidence>
<dbReference type="InterPro" id="IPR051310">
    <property type="entry name" value="MCP_chemotaxis"/>
</dbReference>
<evidence type="ECO:0000259" key="8">
    <source>
        <dbReference type="PROSITE" id="PS50111"/>
    </source>
</evidence>
<dbReference type="InterPro" id="IPR003660">
    <property type="entry name" value="HAMP_dom"/>
</dbReference>
<evidence type="ECO:0000313" key="11">
    <source>
        <dbReference type="Proteomes" id="UP000245981"/>
    </source>
</evidence>
<dbReference type="SMART" id="SM00283">
    <property type="entry name" value="MA"/>
    <property type="match status" value="1"/>
</dbReference>
<comment type="caution">
    <text evidence="10">The sequence shown here is derived from an EMBL/GenBank/DDBJ whole genome shotgun (WGS) entry which is preliminary data.</text>
</comment>
<evidence type="ECO:0000256" key="6">
    <source>
        <dbReference type="PROSITE-ProRule" id="PRU00284"/>
    </source>
</evidence>
<evidence type="ECO:0000256" key="7">
    <source>
        <dbReference type="SAM" id="Phobius"/>
    </source>
</evidence>
<dbReference type="Gene3D" id="1.10.287.950">
    <property type="entry name" value="Methyl-accepting chemotaxis protein"/>
    <property type="match status" value="1"/>
</dbReference>
<dbReference type="CDD" id="cd06225">
    <property type="entry name" value="HAMP"/>
    <property type="match status" value="1"/>
</dbReference>
<feature type="domain" description="Methyl-accepting transducer" evidence="8">
    <location>
        <begin position="397"/>
        <end position="626"/>
    </location>
</feature>
<reference evidence="10 11" key="1">
    <citation type="submission" date="2018-05" db="EMBL/GenBank/DDBJ databases">
        <title>Genomic Encyclopedia of Type Strains, Phase IV (KMG-V): Genome sequencing to study the core and pangenomes of soil and plant-associated prokaryotes.</title>
        <authorList>
            <person name="Whitman W."/>
        </authorList>
    </citation>
    <scope>NUCLEOTIDE SEQUENCE [LARGE SCALE GENOMIC DNA]</scope>
    <source>
        <strain evidence="10 11">PNA 200-10</strain>
    </source>
</reference>
<evidence type="ECO:0000256" key="5">
    <source>
        <dbReference type="ARBA" id="ARBA00029447"/>
    </source>
</evidence>
<dbReference type="PROSITE" id="PS50111">
    <property type="entry name" value="CHEMOTAXIS_TRANSDUC_2"/>
    <property type="match status" value="1"/>
</dbReference>
<keyword evidence="7" id="KW-0472">Membrane</keyword>
<dbReference type="SUPFAM" id="SSF58104">
    <property type="entry name" value="Methyl-accepting chemotaxis protein (MCP) signaling domain"/>
    <property type="match status" value="1"/>
</dbReference>
<dbReference type="GO" id="GO:0006935">
    <property type="term" value="P:chemotaxis"/>
    <property type="evidence" value="ECO:0007669"/>
    <property type="project" value="UniProtKB-KW"/>
</dbReference>
<dbReference type="Pfam" id="PF00015">
    <property type="entry name" value="MCPsignal"/>
    <property type="match status" value="1"/>
</dbReference>
<evidence type="ECO:0000256" key="4">
    <source>
        <dbReference type="ARBA" id="ARBA00023224"/>
    </source>
</evidence>
<dbReference type="GO" id="GO:0004888">
    <property type="term" value="F:transmembrane signaling receptor activity"/>
    <property type="evidence" value="ECO:0007669"/>
    <property type="project" value="InterPro"/>
</dbReference>
<dbReference type="CDD" id="cd11386">
    <property type="entry name" value="MCP_signal"/>
    <property type="match status" value="1"/>
</dbReference>
<dbReference type="FunFam" id="1.10.287.950:FF:000001">
    <property type="entry name" value="Methyl-accepting chemotaxis sensory transducer"/>
    <property type="match status" value="1"/>
</dbReference>
<dbReference type="STRING" id="574096.HA38_18345"/>
<dbReference type="OrthoDB" id="2489132at2"/>
<dbReference type="AlphaFoldDB" id="A0A2V2BBQ6"/>
<evidence type="ECO:0000256" key="3">
    <source>
        <dbReference type="ARBA" id="ARBA00022500"/>
    </source>
</evidence>
<proteinExistence type="inferred from homology"/>
<organism evidence="10 11">
    <name type="scientific">Pantoea allii</name>
    <dbReference type="NCBI Taxonomy" id="574096"/>
    <lineage>
        <taxon>Bacteria</taxon>
        <taxon>Pseudomonadati</taxon>
        <taxon>Pseudomonadota</taxon>
        <taxon>Gammaproteobacteria</taxon>
        <taxon>Enterobacterales</taxon>
        <taxon>Erwiniaceae</taxon>
        <taxon>Pantoea</taxon>
    </lineage>
</organism>
<feature type="domain" description="HAMP" evidence="9">
    <location>
        <begin position="340"/>
        <end position="392"/>
    </location>
</feature>
<keyword evidence="7" id="KW-1133">Transmembrane helix</keyword>
<dbReference type="PROSITE" id="PS50885">
    <property type="entry name" value="HAMP"/>
    <property type="match status" value="1"/>
</dbReference>
<protein>
    <submittedName>
        <fullName evidence="10">Methyl-accepting chemotaxis protein</fullName>
    </submittedName>
</protein>
<evidence type="ECO:0000313" key="10">
    <source>
        <dbReference type="EMBL" id="PWK98410.1"/>
    </source>
</evidence>
<keyword evidence="2" id="KW-0488">Methylation</keyword>
<dbReference type="PANTHER" id="PTHR43531:SF14">
    <property type="entry name" value="METHYL-ACCEPTING CHEMOTAXIS PROTEIN I-RELATED"/>
    <property type="match status" value="1"/>
</dbReference>
<keyword evidence="4 6" id="KW-0807">Transducer</keyword>
<keyword evidence="3" id="KW-0145">Chemotaxis</keyword>
<dbReference type="InterPro" id="IPR004090">
    <property type="entry name" value="Chemotax_Me-accpt_rcpt"/>
</dbReference>
<name>A0A2V2BBQ6_9GAMM</name>
<dbReference type="RefSeq" id="WP_109716873.1">
    <property type="nucleotide sequence ID" value="NZ_QGHF01000003.1"/>
</dbReference>
<comment type="subcellular location">
    <subcellularLocation>
        <location evidence="1">Membrane</location>
    </subcellularLocation>
</comment>
<feature type="transmembrane region" description="Helical" evidence="7">
    <location>
        <begin position="12"/>
        <end position="33"/>
    </location>
</feature>
<feature type="transmembrane region" description="Helical" evidence="7">
    <location>
        <begin position="318"/>
        <end position="338"/>
    </location>
</feature>
<dbReference type="PANTHER" id="PTHR43531">
    <property type="entry name" value="PROTEIN ICFG"/>
    <property type="match status" value="1"/>
</dbReference>
<dbReference type="Proteomes" id="UP000245981">
    <property type="component" value="Unassembled WGS sequence"/>
</dbReference>
<dbReference type="PRINTS" id="PR00260">
    <property type="entry name" value="CHEMTRNSDUCR"/>
</dbReference>
<dbReference type="InterPro" id="IPR004089">
    <property type="entry name" value="MCPsignal_dom"/>
</dbReference>
<sequence length="642" mass="68974">MKNILDKISLPTKFLILGIFALVLFALPTYLFIQTGNQAIDAKKQELQGVPVEKEILTLLNLIQRHRAESAIAISLNKYDNAPRLELAAQIDAQTTKIAAELHQYDTHAQPTQRFDEVKTAWSQLQQDVSSGKLTLATSLSRHAQVIQNLLDTNQDILDLYGLSLDADLNTYQLIMSIYGRLPELTETLGRIRAAGTSVIAAGDKAAESARGAMEYQIDGGKAALEKFSNVLNKAFAVEPDLKSEFSPIAVDAYQRSANVLNMADGVFIAKNVQITPVEYVKAFTQAINTYNDLGVKLSLQLGKTLNDQIDQRRQSQYILLAALLAVALLAIFVAVMISRSVTRPVKEAVSLASKVAAGDLTTAITVSGKNEIAELLNALAQMQQRLSHLVSNIKNNASTIAHSSEEIAMGNNDLSSRTEEQAASLAETAASMEQLSSIIKQNADNTRYASDMAVSATSAALKSGEAMTSVMATMQKIRSSSGQIEEITSVIDSIAFQTNILALNAAVEAARAGELGKGFAVVAAEVRALAQRSASAAKEIKGLIEQSVVQSNEGLTLAQDAGSKVKQSVEAIEQTSQLIRDISSSSEEQSSGVSQINIAVNQMDQVTQQNAVLVEQSASSADELAKRASDLRDMVSVFRTA</sequence>
<accession>A0A2V2BBQ6</accession>
<dbReference type="GO" id="GO:0005886">
    <property type="term" value="C:plasma membrane"/>
    <property type="evidence" value="ECO:0007669"/>
    <property type="project" value="TreeGrafter"/>
</dbReference>
<dbReference type="Pfam" id="PF00672">
    <property type="entry name" value="HAMP"/>
    <property type="match status" value="1"/>
</dbReference>
<gene>
    <name evidence="10" type="ORF">C7431_103175</name>
</gene>
<dbReference type="EMBL" id="QGHF01000003">
    <property type="protein sequence ID" value="PWK98410.1"/>
    <property type="molecule type" value="Genomic_DNA"/>
</dbReference>
<keyword evidence="7" id="KW-0812">Transmembrane</keyword>
<dbReference type="SMART" id="SM00304">
    <property type="entry name" value="HAMP"/>
    <property type="match status" value="1"/>
</dbReference>
<evidence type="ECO:0000256" key="1">
    <source>
        <dbReference type="ARBA" id="ARBA00004370"/>
    </source>
</evidence>
<evidence type="ECO:0000259" key="9">
    <source>
        <dbReference type="PROSITE" id="PS50885"/>
    </source>
</evidence>
<comment type="similarity">
    <text evidence="5">Belongs to the methyl-accepting chemotaxis (MCP) protein family.</text>
</comment>